<organism evidence="1 2">
    <name type="scientific">Kickxella alabastrina</name>
    <dbReference type="NCBI Taxonomy" id="61397"/>
    <lineage>
        <taxon>Eukaryota</taxon>
        <taxon>Fungi</taxon>
        <taxon>Fungi incertae sedis</taxon>
        <taxon>Zoopagomycota</taxon>
        <taxon>Kickxellomycotina</taxon>
        <taxon>Kickxellomycetes</taxon>
        <taxon>Kickxellales</taxon>
        <taxon>Kickxellaceae</taxon>
        <taxon>Kickxella</taxon>
    </lineage>
</organism>
<accession>A0ACC1I1L5</accession>
<proteinExistence type="predicted"/>
<dbReference type="EMBL" id="JANBPG010002481">
    <property type="protein sequence ID" value="KAJ1885620.1"/>
    <property type="molecule type" value="Genomic_DNA"/>
</dbReference>
<keyword evidence="2" id="KW-1185">Reference proteome</keyword>
<gene>
    <name evidence="1" type="ORF">LPJ66_010025</name>
</gene>
<name>A0ACC1I1L5_9FUNG</name>
<protein>
    <submittedName>
        <fullName evidence="1">Uncharacterized protein</fullName>
    </submittedName>
</protein>
<dbReference type="Proteomes" id="UP001150581">
    <property type="component" value="Unassembled WGS sequence"/>
</dbReference>
<comment type="caution">
    <text evidence="1">The sequence shown here is derived from an EMBL/GenBank/DDBJ whole genome shotgun (WGS) entry which is preliminary data.</text>
</comment>
<evidence type="ECO:0000313" key="2">
    <source>
        <dbReference type="Proteomes" id="UP001150581"/>
    </source>
</evidence>
<evidence type="ECO:0000313" key="1">
    <source>
        <dbReference type="EMBL" id="KAJ1885620.1"/>
    </source>
</evidence>
<reference evidence="1" key="1">
    <citation type="submission" date="2022-07" db="EMBL/GenBank/DDBJ databases">
        <title>Phylogenomic reconstructions and comparative analyses of Kickxellomycotina fungi.</title>
        <authorList>
            <person name="Reynolds N.K."/>
            <person name="Stajich J.E."/>
            <person name="Barry K."/>
            <person name="Grigoriev I.V."/>
            <person name="Crous P."/>
            <person name="Smith M.E."/>
        </authorList>
    </citation>
    <scope>NUCLEOTIDE SEQUENCE</scope>
    <source>
        <strain evidence="1">Benny 63K</strain>
    </source>
</reference>
<sequence>MPSIGLCRDTDSEPIISQPADERKENLEPASTPLLSRPNSKGIRQTVSAPKMPNYAKMPLLDLKKIASEFGLRVNTSRRLIEHQLKAIWEQTCGGGSSNSSAIEIEQQQQATPNQQVGETLVRQLREHIRGQPGLFEQILCYQVLQFDSVYQDILRSVPCQKWMLRKFFDSEGIVYTSFEK</sequence>